<dbReference type="AlphaFoldDB" id="A0A0E9RU25"/>
<protein>
    <submittedName>
        <fullName evidence="1">Uncharacterized protein</fullName>
    </submittedName>
</protein>
<organism evidence="1">
    <name type="scientific">Anguilla anguilla</name>
    <name type="common">European freshwater eel</name>
    <name type="synonym">Muraena anguilla</name>
    <dbReference type="NCBI Taxonomy" id="7936"/>
    <lineage>
        <taxon>Eukaryota</taxon>
        <taxon>Metazoa</taxon>
        <taxon>Chordata</taxon>
        <taxon>Craniata</taxon>
        <taxon>Vertebrata</taxon>
        <taxon>Euteleostomi</taxon>
        <taxon>Actinopterygii</taxon>
        <taxon>Neopterygii</taxon>
        <taxon>Teleostei</taxon>
        <taxon>Anguilliformes</taxon>
        <taxon>Anguillidae</taxon>
        <taxon>Anguilla</taxon>
    </lineage>
</organism>
<evidence type="ECO:0000313" key="1">
    <source>
        <dbReference type="EMBL" id="JAH32636.1"/>
    </source>
</evidence>
<dbReference type="EMBL" id="GBXM01075941">
    <property type="protein sequence ID" value="JAH32636.1"/>
    <property type="molecule type" value="Transcribed_RNA"/>
</dbReference>
<reference evidence="1" key="2">
    <citation type="journal article" date="2015" name="Fish Shellfish Immunol.">
        <title>Early steps in the European eel (Anguilla anguilla)-Vibrio vulnificus interaction in the gills: Role of the RtxA13 toxin.</title>
        <authorList>
            <person name="Callol A."/>
            <person name="Pajuelo D."/>
            <person name="Ebbesson L."/>
            <person name="Teles M."/>
            <person name="MacKenzie S."/>
            <person name="Amaro C."/>
        </authorList>
    </citation>
    <scope>NUCLEOTIDE SEQUENCE</scope>
</reference>
<sequence>MSRILFRLVCLPFDTELSFNKMFCFVLCLSHVFHYRV</sequence>
<proteinExistence type="predicted"/>
<accession>A0A0E9RU25</accession>
<name>A0A0E9RU25_ANGAN</name>
<reference evidence="1" key="1">
    <citation type="submission" date="2014-11" db="EMBL/GenBank/DDBJ databases">
        <authorList>
            <person name="Amaro Gonzalez C."/>
        </authorList>
    </citation>
    <scope>NUCLEOTIDE SEQUENCE</scope>
</reference>